<name>A0AAV6HMS2_9ERIC</name>
<comment type="similarity">
    <text evidence="1">Belongs to the protein disulfide isomerase family.</text>
</comment>
<accession>A0AAV6HMS2</accession>
<dbReference type="Proteomes" id="UP000823749">
    <property type="component" value="Unassembled WGS sequence"/>
</dbReference>
<dbReference type="EMBL" id="JACTNZ010000028">
    <property type="protein sequence ID" value="KAG5512954.1"/>
    <property type="molecule type" value="Genomic_DNA"/>
</dbReference>
<evidence type="ECO:0000313" key="3">
    <source>
        <dbReference type="Proteomes" id="UP000823749"/>
    </source>
</evidence>
<dbReference type="PANTHER" id="PTHR18929:SF189">
    <property type="entry name" value="PROTEIN DISULFIDE ISOMERASE-LIKE 1-5-RELATED"/>
    <property type="match status" value="1"/>
</dbReference>
<protein>
    <recommendedName>
        <fullName evidence="4">TLDc domain-containing protein</fullName>
    </recommendedName>
</protein>
<organism evidence="2 3">
    <name type="scientific">Rhododendron griersonianum</name>
    <dbReference type="NCBI Taxonomy" id="479676"/>
    <lineage>
        <taxon>Eukaryota</taxon>
        <taxon>Viridiplantae</taxon>
        <taxon>Streptophyta</taxon>
        <taxon>Embryophyta</taxon>
        <taxon>Tracheophyta</taxon>
        <taxon>Spermatophyta</taxon>
        <taxon>Magnoliopsida</taxon>
        <taxon>eudicotyledons</taxon>
        <taxon>Gunneridae</taxon>
        <taxon>Pentapetalae</taxon>
        <taxon>asterids</taxon>
        <taxon>Ericales</taxon>
        <taxon>Ericaceae</taxon>
        <taxon>Ericoideae</taxon>
        <taxon>Rhodoreae</taxon>
        <taxon>Rhododendron</taxon>
    </lineage>
</organism>
<keyword evidence="3" id="KW-1185">Reference proteome</keyword>
<dbReference type="AlphaFoldDB" id="A0AAV6HMS2"/>
<dbReference type="GO" id="GO:0005783">
    <property type="term" value="C:endoplasmic reticulum"/>
    <property type="evidence" value="ECO:0007669"/>
    <property type="project" value="TreeGrafter"/>
</dbReference>
<proteinExistence type="inferred from homology"/>
<evidence type="ECO:0008006" key="4">
    <source>
        <dbReference type="Google" id="ProtNLM"/>
    </source>
</evidence>
<dbReference type="PANTHER" id="PTHR18929">
    <property type="entry name" value="PROTEIN DISULFIDE ISOMERASE"/>
    <property type="match status" value="1"/>
</dbReference>
<dbReference type="GO" id="GO:0034976">
    <property type="term" value="P:response to endoplasmic reticulum stress"/>
    <property type="evidence" value="ECO:0007669"/>
    <property type="project" value="TreeGrafter"/>
</dbReference>
<reference evidence="2" key="1">
    <citation type="submission" date="2020-08" db="EMBL/GenBank/DDBJ databases">
        <title>Plant Genome Project.</title>
        <authorList>
            <person name="Zhang R.-G."/>
        </authorList>
    </citation>
    <scope>NUCLEOTIDE SEQUENCE</scope>
    <source>
        <strain evidence="2">WSP0</strain>
        <tissue evidence="2">Leaf</tissue>
    </source>
</reference>
<sequence length="142" mass="15984">MPIQLLEFCLKASIYRWSCEELCFATGTEGVTHLISGCVQSRDQGYPTMLLFVNGSSQAYIGGFTTSKIPVWVKSSFDMIKWYPTMLLFVNGSSQAYTGGFTTQEIVIWASKKMGESVIRVNSDIQAKEFLKKHLMIVCWTV</sequence>
<evidence type="ECO:0000313" key="2">
    <source>
        <dbReference type="EMBL" id="KAG5512954.1"/>
    </source>
</evidence>
<evidence type="ECO:0000256" key="1">
    <source>
        <dbReference type="ARBA" id="ARBA00006347"/>
    </source>
</evidence>
<comment type="caution">
    <text evidence="2">The sequence shown here is derived from an EMBL/GenBank/DDBJ whole genome shotgun (WGS) entry which is preliminary data.</text>
</comment>
<dbReference type="GO" id="GO:0003756">
    <property type="term" value="F:protein disulfide isomerase activity"/>
    <property type="evidence" value="ECO:0007669"/>
    <property type="project" value="TreeGrafter"/>
</dbReference>
<dbReference type="GO" id="GO:0006457">
    <property type="term" value="P:protein folding"/>
    <property type="evidence" value="ECO:0007669"/>
    <property type="project" value="TreeGrafter"/>
</dbReference>
<gene>
    <name evidence="2" type="ORF">RHGRI_038623</name>
</gene>